<dbReference type="KEGG" id="bxb:DR64_2101"/>
<dbReference type="InterPro" id="IPR022385">
    <property type="entry name" value="Rhs_assc_core"/>
</dbReference>
<dbReference type="NCBIfam" id="TIGR01643">
    <property type="entry name" value="YD_repeat_2x"/>
    <property type="match status" value="7"/>
</dbReference>
<dbReference type="SUPFAM" id="SSF69304">
    <property type="entry name" value="Tricorn protease N-terminal domain"/>
    <property type="match status" value="1"/>
</dbReference>
<feature type="region of interest" description="Disordered" evidence="2">
    <location>
        <begin position="129"/>
        <end position="192"/>
    </location>
</feature>
<protein>
    <submittedName>
        <fullName evidence="5">Rhs family protein</fullName>
    </submittedName>
</protein>
<gene>
    <name evidence="5" type="ORF">Bxe_A4426</name>
</gene>
<evidence type="ECO:0000259" key="4">
    <source>
        <dbReference type="Pfam" id="PF25023"/>
    </source>
</evidence>
<evidence type="ECO:0000256" key="2">
    <source>
        <dbReference type="SAM" id="MobiDB-lite"/>
    </source>
</evidence>
<dbReference type="Proteomes" id="UP000001817">
    <property type="component" value="Chromosome 1"/>
</dbReference>
<organism evidence="5 6">
    <name type="scientific">Paraburkholderia xenovorans (strain LB400)</name>
    <dbReference type="NCBI Taxonomy" id="266265"/>
    <lineage>
        <taxon>Bacteria</taxon>
        <taxon>Pseudomonadati</taxon>
        <taxon>Pseudomonadota</taxon>
        <taxon>Betaproteobacteria</taxon>
        <taxon>Burkholderiales</taxon>
        <taxon>Burkholderiaceae</taxon>
        <taxon>Paraburkholderia</taxon>
    </lineage>
</organism>
<dbReference type="Pfam" id="PF20148">
    <property type="entry name" value="DUF6531"/>
    <property type="match status" value="1"/>
</dbReference>
<evidence type="ECO:0000259" key="3">
    <source>
        <dbReference type="Pfam" id="PF20148"/>
    </source>
</evidence>
<dbReference type="KEGG" id="bxe:Bxe_A4426"/>
<dbReference type="Gene3D" id="2.180.10.10">
    <property type="entry name" value="RHS repeat-associated core"/>
    <property type="match status" value="3"/>
</dbReference>
<evidence type="ECO:0000313" key="6">
    <source>
        <dbReference type="Proteomes" id="UP000001817"/>
    </source>
</evidence>
<dbReference type="InterPro" id="IPR006530">
    <property type="entry name" value="YD"/>
</dbReference>
<dbReference type="Pfam" id="PF25023">
    <property type="entry name" value="TEN_YD-shell"/>
    <property type="match status" value="1"/>
</dbReference>
<feature type="compositionally biased region" description="Basic and acidic residues" evidence="2">
    <location>
        <begin position="129"/>
        <end position="186"/>
    </location>
</feature>
<evidence type="ECO:0000256" key="1">
    <source>
        <dbReference type="ARBA" id="ARBA00022737"/>
    </source>
</evidence>
<feature type="compositionally biased region" description="Polar residues" evidence="2">
    <location>
        <begin position="7"/>
        <end position="40"/>
    </location>
</feature>
<keyword evidence="1" id="KW-0677">Repeat</keyword>
<feature type="domain" description="Teneurin-like YD-shell" evidence="4">
    <location>
        <begin position="943"/>
        <end position="1212"/>
    </location>
</feature>
<dbReference type="EMBL" id="CP000270">
    <property type="protein sequence ID" value="ABE28574.1"/>
    <property type="molecule type" value="Genomic_DNA"/>
</dbReference>
<dbReference type="PANTHER" id="PTHR32305:SF15">
    <property type="entry name" value="PROTEIN RHSA-RELATED"/>
    <property type="match status" value="1"/>
</dbReference>
<evidence type="ECO:0000313" key="5">
    <source>
        <dbReference type="EMBL" id="ABE28574.1"/>
    </source>
</evidence>
<feature type="domain" description="DUF6531" evidence="3">
    <location>
        <begin position="192"/>
        <end position="266"/>
    </location>
</feature>
<dbReference type="InterPro" id="IPR031325">
    <property type="entry name" value="RHS_repeat"/>
</dbReference>
<dbReference type="InterPro" id="IPR050708">
    <property type="entry name" value="T6SS_VgrG/RHS"/>
</dbReference>
<dbReference type="PANTHER" id="PTHR32305">
    <property type="match status" value="1"/>
</dbReference>
<dbReference type="Pfam" id="PF05593">
    <property type="entry name" value="RHS_repeat"/>
    <property type="match status" value="6"/>
</dbReference>
<dbReference type="STRING" id="266265.Bxe_A4426"/>
<dbReference type="eggNOG" id="COG3209">
    <property type="taxonomic scope" value="Bacteria"/>
</dbReference>
<feature type="region of interest" description="Disordered" evidence="2">
    <location>
        <begin position="1"/>
        <end position="54"/>
    </location>
</feature>
<dbReference type="InterPro" id="IPR045351">
    <property type="entry name" value="DUF6531"/>
</dbReference>
<dbReference type="eggNOG" id="COG4499">
    <property type="taxonomic scope" value="Bacteria"/>
</dbReference>
<dbReference type="InterPro" id="IPR056823">
    <property type="entry name" value="TEN-like_YD-shell"/>
</dbReference>
<dbReference type="NCBIfam" id="TIGR03696">
    <property type="entry name" value="Rhs_assc_core"/>
    <property type="match status" value="1"/>
</dbReference>
<accession>Q147B5</accession>
<sequence>MPRGKLTPTQVQNFLNGGSGNTFGNPTQKQLPQSQRSISNPGGKGGVNLKPTDPDWKEHFHEIMDMFGNIPVIGSLFNAINAGVYLAEGNVASAMENLGYVVMDLIPGAGELKSAGNIGEDIGKLAEKTGTRLTEGEAEKAGKQIAEKQAEKQAEKRAEKRAEKQAGEQAEKDGGKAEKEKQEACRNNKGVGHPVNPITGVKFLDGEEDLDFVLPCAVPLHWQRSYFSNLVGNGWLGQGWSLPFSLCLKRVGYSVLMVDAQGHETRLPMLAPGERKRMDSTGFEVHRETSARYRFTSADCSTQYVFASLTVGEYDGAGQNDGTLPLVAIGDRYGNHQRLLYDEAGMPALIHDAGGRVLRLQFTALPVDEGGTVQRLQRVVLGSQALVSYEYSPEGDLVRVRDADGQATREYRYNNHILIEHSQPGALIARYEYDQYTLDGKVLRLENNLGQTWQFRYLPSRTEVTDALGQTRCYLFNDQKMMVGQIDAAGNATRIDVDGQGNPLRVTDPAGGVRLATYDARGNMTSLTDAAGRRTEIQYHPQWQRPTLIVDAMGAATRVAYDAAGNLIRRTNALGHVTGYAYDDDGRVIRITDAHGKHRHFAYDVHGRLTSHIDCSGRATHYGWDDWGHLALVTNAAGETTRYWRNRRGRLLRTRHADGTGEEFTYDIHGRLIAHTDAHGASTQWERAADGLPVTRIDALGHCLRYEYDAARRLQTLTNENGAPYRFTYDTAGRLVEQQGFDGRLIRYRYDAAGWLTEQIELGAYEDHAAADGNHPDTLRTTYERDKAGRITATTISRAGDERTERITWRYDAAGRLIEASNDCCRLERGYDAVGRLSSETSHVAGRSLTVSYEHDALGNHIRTTLPDGRHIDYLYYGSGHLHQISIDGEVISDIERDALHREVSRTQGELVSHYQYDLQGRHIGQQTMGRAVSGHSAITLISRTYRYDEVGNVREMTDRQSGVHRYRYDPLGQLIESEHETFALDPAHNILDSRDLSPVVGNRVMQFGQHRYVYDMHGNVVEKISGAHTRIRLDYSPAHRIERARVARNGTEERVEYGYDALGRRVFRKNASGITLFVWEGNRLLSEVRDDRTFVYVYAHNSFVPVAQIESRNAQNGRARDDLPIRYYHTDQIGLPYESTDDAGRTQWRARYAAWGRLLGANGGHEQMHESGRQAHQPLRFQGQYFDEETGLHYNRHRYYDPDAGRFMTQDPIGLRGGINLYRYAPNPGRWIDPLGLAVDLSLVGPHYACNLNNFPNTFQVLGHGSPGGNIADLSGETLTPSELGDYMREASNYRQGQPVTLYACHLGAGGKNSYAQQLSNYLGADVNAPTDVLKTIDLGDGDVMALVANGGGWQKFSPIC</sequence>
<keyword evidence="6" id="KW-1185">Reference proteome</keyword>
<name>Q147B5_PARXL</name>
<dbReference type="CDD" id="cd20745">
    <property type="entry name" value="FIX_RhsA_AHH_HNH-like"/>
    <property type="match status" value="1"/>
</dbReference>
<proteinExistence type="predicted"/>
<reference evidence="5 6" key="1">
    <citation type="journal article" date="2006" name="Proc. Natl. Acad. Sci. U.S.A.">
        <title>Burkholderia xenovorans LB400 harbors a multi-replicon, 9.73-Mbp genome shaped for versatility.</title>
        <authorList>
            <person name="Chain P.S."/>
            <person name="Denef V.J."/>
            <person name="Konstantinidis K.T."/>
            <person name="Vergez L.M."/>
            <person name="Agullo L."/>
            <person name="Reyes V.L."/>
            <person name="Hauser L."/>
            <person name="Cordova M."/>
            <person name="Gomez L."/>
            <person name="Gonzalez M."/>
            <person name="Land M."/>
            <person name="Lao V."/>
            <person name="Larimer F."/>
            <person name="LiPuma J.J."/>
            <person name="Mahenthiralingam E."/>
            <person name="Malfatti S.A."/>
            <person name="Marx C.J."/>
            <person name="Parnell J.J."/>
            <person name="Ramette A."/>
            <person name="Richardson P."/>
            <person name="Seeger M."/>
            <person name="Smith D."/>
            <person name="Spilker T."/>
            <person name="Sul W.J."/>
            <person name="Tsoi T.V."/>
            <person name="Ulrich L.E."/>
            <person name="Zhulin I.B."/>
            <person name="Tiedje J.M."/>
        </authorList>
    </citation>
    <scope>NUCLEOTIDE SEQUENCE [LARGE SCALE GENOMIC DNA]</scope>
    <source>
        <strain evidence="5 6">LB400</strain>
    </source>
</reference>